<evidence type="ECO:0000313" key="1">
    <source>
        <dbReference type="EMBL" id="GEK97066.1"/>
    </source>
</evidence>
<protein>
    <submittedName>
        <fullName evidence="1">Uncharacterized protein</fullName>
    </submittedName>
</protein>
<accession>A0A511B9G2</accession>
<dbReference type="RefSeq" id="WP_146863005.1">
    <property type="nucleotide sequence ID" value="NZ_BARK01000006.1"/>
</dbReference>
<gene>
    <name evidence="1" type="ORF">GKA01_22630</name>
</gene>
<name>A0A511B9G2_9PROT</name>
<dbReference type="AlphaFoldDB" id="A0A511B9G2"/>
<organism evidence="1 2">
    <name type="scientific">Gluconobacter kanchanaburiensis NBRC 103587</name>
    <dbReference type="NCBI Taxonomy" id="1307948"/>
    <lineage>
        <taxon>Bacteria</taxon>
        <taxon>Pseudomonadati</taxon>
        <taxon>Pseudomonadota</taxon>
        <taxon>Alphaproteobacteria</taxon>
        <taxon>Acetobacterales</taxon>
        <taxon>Acetobacteraceae</taxon>
        <taxon>Gluconobacter</taxon>
    </lineage>
</organism>
<sequence length="118" mass="13721">MTDEPLLPPDKWLAMGGDLTNCLWDSTGDLAFYEDLPITDALKARLEAWERWAGDYEDFLPREKRAPFDLKGFTASGLEIARALKAELPDWTIIYRDEFRWQYQKELGLTPAECEYEV</sequence>
<reference evidence="1 2" key="1">
    <citation type="submission" date="2019-07" db="EMBL/GenBank/DDBJ databases">
        <title>Whole genome shotgun sequence of Gluconobacter kanchanaburiensis NBRC 103587.</title>
        <authorList>
            <person name="Hosoyama A."/>
            <person name="Uohara A."/>
            <person name="Ohji S."/>
            <person name="Ichikawa N."/>
        </authorList>
    </citation>
    <scope>NUCLEOTIDE SEQUENCE [LARGE SCALE GENOMIC DNA]</scope>
    <source>
        <strain evidence="1 2">NBRC 103587</strain>
    </source>
</reference>
<dbReference type="Proteomes" id="UP000321079">
    <property type="component" value="Unassembled WGS sequence"/>
</dbReference>
<comment type="caution">
    <text evidence="1">The sequence shown here is derived from an EMBL/GenBank/DDBJ whole genome shotgun (WGS) entry which is preliminary data.</text>
</comment>
<keyword evidence="2" id="KW-1185">Reference proteome</keyword>
<proteinExistence type="predicted"/>
<dbReference type="EMBL" id="BJVA01000016">
    <property type="protein sequence ID" value="GEK97066.1"/>
    <property type="molecule type" value="Genomic_DNA"/>
</dbReference>
<evidence type="ECO:0000313" key="2">
    <source>
        <dbReference type="Proteomes" id="UP000321079"/>
    </source>
</evidence>
<dbReference type="OrthoDB" id="8448837at2"/>